<evidence type="ECO:0000313" key="1">
    <source>
        <dbReference type="EMBL" id="KAK3078798.1"/>
    </source>
</evidence>
<proteinExistence type="predicted"/>
<evidence type="ECO:0000313" key="2">
    <source>
        <dbReference type="Proteomes" id="UP001186974"/>
    </source>
</evidence>
<organism evidence="1 2">
    <name type="scientific">Coniosporium uncinatum</name>
    <dbReference type="NCBI Taxonomy" id="93489"/>
    <lineage>
        <taxon>Eukaryota</taxon>
        <taxon>Fungi</taxon>
        <taxon>Dikarya</taxon>
        <taxon>Ascomycota</taxon>
        <taxon>Pezizomycotina</taxon>
        <taxon>Dothideomycetes</taxon>
        <taxon>Dothideomycetes incertae sedis</taxon>
        <taxon>Coniosporium</taxon>
    </lineage>
</organism>
<dbReference type="EMBL" id="JAWDJW010001606">
    <property type="protein sequence ID" value="KAK3078798.1"/>
    <property type="molecule type" value="Genomic_DNA"/>
</dbReference>
<dbReference type="Proteomes" id="UP001186974">
    <property type="component" value="Unassembled WGS sequence"/>
</dbReference>
<protein>
    <submittedName>
        <fullName evidence="1">Uncharacterized protein</fullName>
    </submittedName>
</protein>
<name>A0ACC3DQE2_9PEZI</name>
<accession>A0ACC3DQE2</accession>
<sequence length="214" mass="22842">MSLGRELQDLKPVNGFATTDDGAGQAHPPMLPEFGAGSKAAEFFLGAPSTQTSAKPQGSGGASESKGKGKKKATAPAAGPSSPSQGTYISVYDYFQQSTYLETCKWFHAQNSVADYPNITITDTSLPVINVGDRQNPSYLPPDVCIVLPGQPSRSKLTPAQTQQIIRCAVRKPHQNAQSIATNAPRMLGFDPTNATLVHLIQLMMILQLKEVLT</sequence>
<keyword evidence="2" id="KW-1185">Reference proteome</keyword>
<comment type="caution">
    <text evidence="1">The sequence shown here is derived from an EMBL/GenBank/DDBJ whole genome shotgun (WGS) entry which is preliminary data.</text>
</comment>
<gene>
    <name evidence="1" type="ORF">LTS18_006596</name>
</gene>
<reference evidence="1" key="1">
    <citation type="submission" date="2024-09" db="EMBL/GenBank/DDBJ databases">
        <title>Black Yeasts Isolated from many extreme environments.</title>
        <authorList>
            <person name="Coleine C."/>
            <person name="Stajich J.E."/>
            <person name="Selbmann L."/>
        </authorList>
    </citation>
    <scope>NUCLEOTIDE SEQUENCE</scope>
    <source>
        <strain evidence="1">CCFEE 5737</strain>
    </source>
</reference>